<dbReference type="Proteomes" id="UP001215280">
    <property type="component" value="Unassembled WGS sequence"/>
</dbReference>
<dbReference type="PROSITE" id="PS01031">
    <property type="entry name" value="SHSP"/>
    <property type="match status" value="1"/>
</dbReference>
<evidence type="ECO:0000259" key="5">
    <source>
        <dbReference type="PROSITE" id="PS01031"/>
    </source>
</evidence>
<protein>
    <submittedName>
        <fullName evidence="6">HSP20-like chaperone</fullName>
    </submittedName>
</protein>
<keyword evidence="7" id="KW-1185">Reference proteome</keyword>
<accession>A0AAD7N7M8</accession>
<dbReference type="InterPro" id="IPR031107">
    <property type="entry name" value="Small_HSP"/>
</dbReference>
<proteinExistence type="inferred from homology"/>
<keyword evidence="1" id="KW-0346">Stress response</keyword>
<dbReference type="CDD" id="cd06464">
    <property type="entry name" value="ACD_sHsps-like"/>
    <property type="match status" value="1"/>
</dbReference>
<evidence type="ECO:0000313" key="7">
    <source>
        <dbReference type="Proteomes" id="UP001215280"/>
    </source>
</evidence>
<dbReference type="SUPFAM" id="SSF49764">
    <property type="entry name" value="HSP20-like chaperones"/>
    <property type="match status" value="1"/>
</dbReference>
<evidence type="ECO:0000256" key="3">
    <source>
        <dbReference type="RuleBase" id="RU003616"/>
    </source>
</evidence>
<comment type="similarity">
    <text evidence="2 3">Belongs to the small heat shock protein (HSP20) family.</text>
</comment>
<feature type="region of interest" description="Disordered" evidence="4">
    <location>
        <begin position="89"/>
        <end position="109"/>
    </location>
</feature>
<name>A0AAD7N7M8_9AGAR</name>
<dbReference type="Pfam" id="PF00011">
    <property type="entry name" value="HSP20"/>
    <property type="match status" value="1"/>
</dbReference>
<reference evidence="6" key="1">
    <citation type="submission" date="2023-03" db="EMBL/GenBank/DDBJ databases">
        <title>Massive genome expansion in bonnet fungi (Mycena s.s.) driven by repeated elements and novel gene families across ecological guilds.</title>
        <authorList>
            <consortium name="Lawrence Berkeley National Laboratory"/>
            <person name="Harder C.B."/>
            <person name="Miyauchi S."/>
            <person name="Viragh M."/>
            <person name="Kuo A."/>
            <person name="Thoen E."/>
            <person name="Andreopoulos B."/>
            <person name="Lu D."/>
            <person name="Skrede I."/>
            <person name="Drula E."/>
            <person name="Henrissat B."/>
            <person name="Morin E."/>
            <person name="Kohler A."/>
            <person name="Barry K."/>
            <person name="LaButti K."/>
            <person name="Morin E."/>
            <person name="Salamov A."/>
            <person name="Lipzen A."/>
            <person name="Mereny Z."/>
            <person name="Hegedus B."/>
            <person name="Baldrian P."/>
            <person name="Stursova M."/>
            <person name="Weitz H."/>
            <person name="Taylor A."/>
            <person name="Grigoriev I.V."/>
            <person name="Nagy L.G."/>
            <person name="Martin F."/>
            <person name="Kauserud H."/>
        </authorList>
    </citation>
    <scope>NUCLEOTIDE SEQUENCE</scope>
    <source>
        <strain evidence="6">CBHHK188m</strain>
    </source>
</reference>
<evidence type="ECO:0000256" key="4">
    <source>
        <dbReference type="SAM" id="MobiDB-lite"/>
    </source>
</evidence>
<dbReference type="InterPro" id="IPR008978">
    <property type="entry name" value="HSP20-like_chaperone"/>
</dbReference>
<dbReference type="Gene3D" id="2.60.40.790">
    <property type="match status" value="1"/>
</dbReference>
<dbReference type="InterPro" id="IPR002068">
    <property type="entry name" value="A-crystallin/Hsp20_dom"/>
</dbReference>
<sequence>MSGSDSAQREAARKYILGVYEAIRVGRLRVADPQSTAGFRPRMEVYNDPDSPTIIATFELPGVKISDLSISVKQGMLLIQGVRNPRYTSDRRHPSLRTYPQAEGGEMDIDTIDTPQASQARDARYFPFQELRYGSFRRALRLPTGVDTSCITASLSDGLLTVSWPRSPVIKQSDQNISMISAEHSAVERPTSSVRAEPQGTATADRYSRGSK</sequence>
<dbReference type="AlphaFoldDB" id="A0AAD7N7M8"/>
<dbReference type="PANTHER" id="PTHR11527">
    <property type="entry name" value="HEAT-SHOCK PROTEIN 20 FAMILY MEMBER"/>
    <property type="match status" value="1"/>
</dbReference>
<dbReference type="EMBL" id="JARJLG010000092">
    <property type="protein sequence ID" value="KAJ7747911.1"/>
    <property type="molecule type" value="Genomic_DNA"/>
</dbReference>
<evidence type="ECO:0000256" key="1">
    <source>
        <dbReference type="ARBA" id="ARBA00023016"/>
    </source>
</evidence>
<gene>
    <name evidence="6" type="ORF">DFH07DRAFT_830535</name>
</gene>
<evidence type="ECO:0000256" key="2">
    <source>
        <dbReference type="PROSITE-ProRule" id="PRU00285"/>
    </source>
</evidence>
<comment type="caution">
    <text evidence="6">The sequence shown here is derived from an EMBL/GenBank/DDBJ whole genome shotgun (WGS) entry which is preliminary data.</text>
</comment>
<organism evidence="6 7">
    <name type="scientific">Mycena maculata</name>
    <dbReference type="NCBI Taxonomy" id="230809"/>
    <lineage>
        <taxon>Eukaryota</taxon>
        <taxon>Fungi</taxon>
        <taxon>Dikarya</taxon>
        <taxon>Basidiomycota</taxon>
        <taxon>Agaricomycotina</taxon>
        <taxon>Agaricomycetes</taxon>
        <taxon>Agaricomycetidae</taxon>
        <taxon>Agaricales</taxon>
        <taxon>Marasmiineae</taxon>
        <taxon>Mycenaceae</taxon>
        <taxon>Mycena</taxon>
    </lineage>
</organism>
<feature type="domain" description="SHSP" evidence="5">
    <location>
        <begin position="34"/>
        <end position="183"/>
    </location>
</feature>
<feature type="region of interest" description="Disordered" evidence="4">
    <location>
        <begin position="181"/>
        <end position="212"/>
    </location>
</feature>
<evidence type="ECO:0000313" key="6">
    <source>
        <dbReference type="EMBL" id="KAJ7747911.1"/>
    </source>
</evidence>